<dbReference type="Pfam" id="PF02219">
    <property type="entry name" value="MTHFR"/>
    <property type="match status" value="1"/>
</dbReference>
<dbReference type="GO" id="GO:0035999">
    <property type="term" value="P:tetrahydrofolate interconversion"/>
    <property type="evidence" value="ECO:0007669"/>
    <property type="project" value="UniProtKB-UniPathway"/>
</dbReference>
<evidence type="ECO:0008006" key="8">
    <source>
        <dbReference type="Google" id="ProtNLM"/>
    </source>
</evidence>
<keyword evidence="3" id="KW-0285">Flavoprotein</keyword>
<sequence>MTKDNNNNNNNNNNLAHLLANPARPVFLLGDVPPGRGTPPGTCQTICDKFQARSRALACDGYIVYDIQDEPSRDGSERPFPFRPVMDSSPYAALLARSSGRPCLVYKCVTVANFEPWLDTARHEHGHNAINLVGRPSSTQNYEGPTMAQAMEICGPQRKNIPFGCVCIAERHTLEAAQARQRDYPTEHQNMWRKQQAGAQWFVSQAVYDAEPTIRLLKDYAALCREKGVPPQKVVLTFCPVSRPKTMQFIKWLGVRVPSQAEAQILAAEKPVDASVEFLCDLLKTILRETAGVDVPLGISCESVSIYKAEIDGVHDLFRRLQGILLDSRGTPWKVQWVEVVTIMPRARDNDDNDDYHKNNDLVPYTNMRRLKESYDNPLIPGLMGVALGGALVAMGVALGGKRN</sequence>
<evidence type="ECO:0000256" key="1">
    <source>
        <dbReference type="ARBA" id="ARBA00001974"/>
    </source>
</evidence>
<comment type="pathway">
    <text evidence="2">One-carbon metabolism; tetrahydrofolate interconversion.</text>
</comment>
<protein>
    <recommendedName>
        <fullName evidence="8">Methylenetetrahydrofolate reductase (NAD(P)H)</fullName>
    </recommendedName>
</protein>
<comment type="cofactor">
    <cofactor evidence="1">
        <name>FAD</name>
        <dbReference type="ChEBI" id="CHEBI:57692"/>
    </cofactor>
</comment>
<proteinExistence type="predicted"/>
<accession>A0A7S3L3E0</accession>
<organism evidence="7">
    <name type="scientific">Amphora coffeiformis</name>
    <dbReference type="NCBI Taxonomy" id="265554"/>
    <lineage>
        <taxon>Eukaryota</taxon>
        <taxon>Sar</taxon>
        <taxon>Stramenopiles</taxon>
        <taxon>Ochrophyta</taxon>
        <taxon>Bacillariophyta</taxon>
        <taxon>Bacillariophyceae</taxon>
        <taxon>Bacillariophycidae</taxon>
        <taxon>Thalassiophysales</taxon>
        <taxon>Catenulaceae</taxon>
        <taxon>Amphora</taxon>
    </lineage>
</organism>
<evidence type="ECO:0000256" key="6">
    <source>
        <dbReference type="SAM" id="Phobius"/>
    </source>
</evidence>
<evidence type="ECO:0000256" key="5">
    <source>
        <dbReference type="ARBA" id="ARBA00023002"/>
    </source>
</evidence>
<dbReference type="InterPro" id="IPR029041">
    <property type="entry name" value="FAD-linked_oxidoreductase-like"/>
</dbReference>
<feature type="transmembrane region" description="Helical" evidence="6">
    <location>
        <begin position="379"/>
        <end position="399"/>
    </location>
</feature>
<keyword evidence="4" id="KW-0274">FAD</keyword>
<keyword evidence="5" id="KW-0560">Oxidoreductase</keyword>
<dbReference type="GO" id="GO:0006555">
    <property type="term" value="P:methionine metabolic process"/>
    <property type="evidence" value="ECO:0007669"/>
    <property type="project" value="InterPro"/>
</dbReference>
<keyword evidence="6" id="KW-0472">Membrane</keyword>
<reference evidence="7" key="1">
    <citation type="submission" date="2021-01" db="EMBL/GenBank/DDBJ databases">
        <authorList>
            <person name="Corre E."/>
            <person name="Pelletier E."/>
            <person name="Niang G."/>
            <person name="Scheremetjew M."/>
            <person name="Finn R."/>
            <person name="Kale V."/>
            <person name="Holt S."/>
            <person name="Cochrane G."/>
            <person name="Meng A."/>
            <person name="Brown T."/>
            <person name="Cohen L."/>
        </authorList>
    </citation>
    <scope>NUCLEOTIDE SEQUENCE</scope>
    <source>
        <strain evidence="7">CCMP127</strain>
    </source>
</reference>
<keyword evidence="6" id="KW-1133">Transmembrane helix</keyword>
<evidence type="ECO:0000256" key="4">
    <source>
        <dbReference type="ARBA" id="ARBA00022827"/>
    </source>
</evidence>
<dbReference type="Gene3D" id="3.20.20.220">
    <property type="match status" value="1"/>
</dbReference>
<dbReference type="SUPFAM" id="SSF51730">
    <property type="entry name" value="FAD-linked oxidoreductase"/>
    <property type="match status" value="1"/>
</dbReference>
<dbReference type="EMBL" id="HBIM01004144">
    <property type="protein sequence ID" value="CAE0405535.1"/>
    <property type="molecule type" value="Transcribed_RNA"/>
</dbReference>
<dbReference type="InterPro" id="IPR003171">
    <property type="entry name" value="Mehydrof_redctse-like"/>
</dbReference>
<evidence type="ECO:0000313" key="7">
    <source>
        <dbReference type="EMBL" id="CAE0405535.1"/>
    </source>
</evidence>
<evidence type="ECO:0000256" key="2">
    <source>
        <dbReference type="ARBA" id="ARBA00004777"/>
    </source>
</evidence>
<name>A0A7S3L3E0_9STRA</name>
<evidence type="ECO:0000256" key="3">
    <source>
        <dbReference type="ARBA" id="ARBA00022630"/>
    </source>
</evidence>
<dbReference type="AlphaFoldDB" id="A0A7S3L3E0"/>
<dbReference type="UniPathway" id="UPA00193"/>
<gene>
    <name evidence="7" type="ORF">ACOF00016_LOCUS3548</name>
</gene>
<dbReference type="GO" id="GO:0004489">
    <property type="term" value="F:methylenetetrahydrofolate reductase [NAD(P)H] activity"/>
    <property type="evidence" value="ECO:0007669"/>
    <property type="project" value="InterPro"/>
</dbReference>
<keyword evidence="6" id="KW-0812">Transmembrane</keyword>